<proteinExistence type="predicted"/>
<keyword evidence="2" id="KW-1133">Transmembrane helix</keyword>
<keyword evidence="2" id="KW-0812">Transmembrane</keyword>
<feature type="compositionally biased region" description="Basic and acidic residues" evidence="1">
    <location>
        <begin position="205"/>
        <end position="215"/>
    </location>
</feature>
<organism evidence="3 4">
    <name type="scientific">Durusdinium trenchii</name>
    <dbReference type="NCBI Taxonomy" id="1381693"/>
    <lineage>
        <taxon>Eukaryota</taxon>
        <taxon>Sar</taxon>
        <taxon>Alveolata</taxon>
        <taxon>Dinophyceae</taxon>
        <taxon>Suessiales</taxon>
        <taxon>Symbiodiniaceae</taxon>
        <taxon>Durusdinium</taxon>
    </lineage>
</organism>
<feature type="compositionally biased region" description="Basic and acidic residues" evidence="1">
    <location>
        <begin position="56"/>
        <end position="70"/>
    </location>
</feature>
<evidence type="ECO:0008006" key="5">
    <source>
        <dbReference type="Google" id="ProtNLM"/>
    </source>
</evidence>
<feature type="region of interest" description="Disordered" evidence="1">
    <location>
        <begin position="42"/>
        <end position="428"/>
    </location>
</feature>
<dbReference type="Gene3D" id="1.10.287.70">
    <property type="match status" value="1"/>
</dbReference>
<feature type="compositionally biased region" description="Basic and acidic residues" evidence="1">
    <location>
        <begin position="128"/>
        <end position="198"/>
    </location>
</feature>
<feature type="compositionally biased region" description="Acidic residues" evidence="1">
    <location>
        <begin position="812"/>
        <end position="821"/>
    </location>
</feature>
<dbReference type="EMBL" id="CAXAMN010020335">
    <property type="protein sequence ID" value="CAK9056015.1"/>
    <property type="molecule type" value="Genomic_DNA"/>
</dbReference>
<comment type="caution">
    <text evidence="3">The sequence shown here is derived from an EMBL/GenBank/DDBJ whole genome shotgun (WGS) entry which is preliminary data.</text>
</comment>
<feature type="region of interest" description="Disordered" evidence="1">
    <location>
        <begin position="789"/>
        <end position="936"/>
    </location>
</feature>
<reference evidence="3 4" key="1">
    <citation type="submission" date="2024-02" db="EMBL/GenBank/DDBJ databases">
        <authorList>
            <person name="Chen Y."/>
            <person name="Shah S."/>
            <person name="Dougan E. K."/>
            <person name="Thang M."/>
            <person name="Chan C."/>
        </authorList>
    </citation>
    <scope>NUCLEOTIDE SEQUENCE [LARGE SCALE GENOMIC DNA]</scope>
</reference>
<feature type="compositionally biased region" description="Low complexity" evidence="1">
    <location>
        <begin position="631"/>
        <end position="641"/>
    </location>
</feature>
<sequence>MAATSASEDRIALLKEFYKEMLDFEDYIPSRRKLLRQRAVGMLREDGKKKGSRGPNDQKQDMEIDSQWRLDEEEEEPDEAEEEPEEEEEQELEQEEPEEEQEGAEDEQVEEQQEEQPEGSEEEANDEDKEKMQPNKNEEKTNVEKLRKMNHIERKTTRIEGEEMEGGKQEAKPKENEDGHKPQPKKEKEADTGVRKEEAEEVKEEVEHEEKNERAQRKKHAKEVKEEDVDEKEKALPKEDRSNFKKSSEEDQEKLKKKQKEHTKDAKKDKDKEVKENRYPKKETNEKEEADEKEVKDTEPVATCAAVLVDSDQEEDAVFMDDRGPLIKDEKVPTKEQEEKADSIMKEKATVHKETSEKEESEKTQKAEEKKVNEEKAEKTQKAKGLAKEEKIMNEDKNEEEGVRAKQTRKARKADKEHEEAEDAEKTDEEALLVAAKLAADDDAFVLPQDANVKRGVSIAWSKYAVKMGQGFFRSVQMVLQTEEGGLETDGNVEALRENLYPPHSRFNEELVSRATKAPYRWRHACLTELQEFLSSEKKAGRYHPVISGESTATTVPATEEEVRREINRGRQALGRHALTTPSPKAGTAPADEEKSSQPKRPKLPQRSQSQQILAPEQVEVAGSSSGSKQVATAVKAKAAKPAPPKVEPASEVMTPDTAKAVSECLKRKSTSELVARVAKPARPDPKASSQQADKKCAKAVSEKDPDEEAEESSEDDEKDEKWKKEEERLRAKREAHARYMRFSRSFKSKRTPVEIRSRQFGRRVWMTKSELVQKFGSVTVAEAIISAKEHDEDAKRNQIRETRQYLVWDSEGSEDSEDTVCSELFKAAENGASDSAKKKRKKGKKSKKSSKNKSDKKDKKQKMDKECSEDGAKPSGEEKPAGKQETDEQKRKRELKEAEDAKKKQEKEEAAAKLKAQKEAEKEKNTEFKKDQRKGTQALQKINNYIATATSLEDKLHTMSLGQPNWVESKSVQDAILTEVKPHIVAMRSARNKLQKSYDAAKVGNLERMPEMITEAGEAGTSFQQFGDVSRWCEFILGSLSWDARALGMRLPLCRSHWKFAVTELRGDWEFHRDTWRLLLCEDFQYYGAGTFAEQLDVAYRDFVGLCRVKKKDGTELLTAKAFNGRLILSWLSHTLLVAVLYVIAGFMTISIGQDPITQQIGLDRYFDTIPATMFTAFRCFNGECVTEHGHAIPFMLSERFGLPFQLAYVASYMLVTMGIFNVILAVYVDITMRAAKENDVQTAEAYSRESIRIARTTRELLKRFVAAYHAFIDMAPGRPWCKEASSQPPTDRFTERRRTTVARTLTRGKELFLLVIQDKKIQRLMDELDLPPDRANLPHD</sequence>
<feature type="region of interest" description="Disordered" evidence="1">
    <location>
        <begin position="570"/>
        <end position="735"/>
    </location>
</feature>
<keyword evidence="2" id="KW-0472">Membrane</keyword>
<protein>
    <recommendedName>
        <fullName evidence="5">Ion transport domain-containing protein</fullName>
    </recommendedName>
</protein>
<feature type="compositionally biased region" description="Acidic residues" evidence="1">
    <location>
        <begin position="705"/>
        <end position="719"/>
    </location>
</feature>
<gene>
    <name evidence="3" type="ORF">CCMP2556_LOCUS27807</name>
</gene>
<evidence type="ECO:0000256" key="1">
    <source>
        <dbReference type="SAM" id="MobiDB-lite"/>
    </source>
</evidence>
<dbReference type="Proteomes" id="UP001642484">
    <property type="component" value="Unassembled WGS sequence"/>
</dbReference>
<feature type="compositionally biased region" description="Basic residues" evidence="1">
    <location>
        <begin position="838"/>
        <end position="852"/>
    </location>
</feature>
<feature type="compositionally biased region" description="Basic and acidic residues" evidence="1">
    <location>
        <begin position="320"/>
        <end position="404"/>
    </location>
</feature>
<feature type="compositionally biased region" description="Basic and acidic residues" evidence="1">
    <location>
        <begin position="853"/>
        <end position="935"/>
    </location>
</feature>
<feature type="compositionally biased region" description="Basic and acidic residues" evidence="1">
    <location>
        <begin position="262"/>
        <end position="287"/>
    </location>
</feature>
<keyword evidence="4" id="KW-1185">Reference proteome</keyword>
<accession>A0ABP0N173</accession>
<feature type="compositionally biased region" description="Basic and acidic residues" evidence="1">
    <location>
        <begin position="789"/>
        <end position="804"/>
    </location>
</feature>
<feature type="transmembrane region" description="Helical" evidence="2">
    <location>
        <begin position="1208"/>
        <end position="1230"/>
    </location>
</feature>
<evidence type="ECO:0000313" key="3">
    <source>
        <dbReference type="EMBL" id="CAK9056015.1"/>
    </source>
</evidence>
<feature type="region of interest" description="Disordered" evidence="1">
    <location>
        <begin position="545"/>
        <end position="564"/>
    </location>
</feature>
<feature type="compositionally biased region" description="Basic and acidic residues" evidence="1">
    <location>
        <begin position="693"/>
        <end position="704"/>
    </location>
</feature>
<evidence type="ECO:0000313" key="4">
    <source>
        <dbReference type="Proteomes" id="UP001642484"/>
    </source>
</evidence>
<name>A0ABP0N173_9DINO</name>
<feature type="compositionally biased region" description="Basic and acidic residues" evidence="1">
    <location>
        <begin position="231"/>
        <end position="249"/>
    </location>
</feature>
<feature type="compositionally biased region" description="Basic and acidic residues" evidence="1">
    <location>
        <begin position="720"/>
        <end position="735"/>
    </location>
</feature>
<evidence type="ECO:0000256" key="2">
    <source>
        <dbReference type="SAM" id="Phobius"/>
    </source>
</evidence>
<feature type="compositionally biased region" description="Acidic residues" evidence="1">
    <location>
        <begin position="71"/>
        <end position="127"/>
    </location>
</feature>